<comment type="subcellular location">
    <subcellularLocation>
        <location evidence="1">Cell membrane</location>
    </subcellularLocation>
</comment>
<dbReference type="SMART" id="SM00283">
    <property type="entry name" value="MA"/>
    <property type="match status" value="1"/>
</dbReference>
<dbReference type="InterPro" id="IPR004089">
    <property type="entry name" value="MCPsignal_dom"/>
</dbReference>
<evidence type="ECO:0000256" key="4">
    <source>
        <dbReference type="ARBA" id="ARBA00023224"/>
    </source>
</evidence>
<organism evidence="10 11">
    <name type="scientific">Psychrobacillus vulpis</name>
    <dbReference type="NCBI Taxonomy" id="2325572"/>
    <lineage>
        <taxon>Bacteria</taxon>
        <taxon>Bacillati</taxon>
        <taxon>Bacillota</taxon>
        <taxon>Bacilli</taxon>
        <taxon>Bacillales</taxon>
        <taxon>Bacillaceae</taxon>
        <taxon>Psychrobacillus</taxon>
    </lineage>
</organism>
<feature type="domain" description="HAMP" evidence="9">
    <location>
        <begin position="244"/>
        <end position="298"/>
    </location>
</feature>
<dbReference type="PROSITE" id="PS50111">
    <property type="entry name" value="CHEMOTAXIS_TRANSDUC_2"/>
    <property type="match status" value="1"/>
</dbReference>
<keyword evidence="7" id="KW-0812">Transmembrane</keyword>
<feature type="domain" description="Methyl-accepting transducer" evidence="8">
    <location>
        <begin position="317"/>
        <end position="553"/>
    </location>
</feature>
<keyword evidence="2" id="KW-1003">Cell membrane</keyword>
<keyword evidence="4 6" id="KW-0807">Transducer</keyword>
<gene>
    <name evidence="10" type="ORF">FG384_06290</name>
</gene>
<sequence>MKKPEKNLSKAKRIPSLSFFKRGKKKVKNPAVISKSNILNSIRGRVLLIFSVLIVILISMLILTSTKMYSSQQALEKFTNVDIKEQMMVNQIATEIAQLANAEQSYIITGKTNYMGTYKKYKDAISTHLKELHNTYKDRPEELQKIKSIDQFFTTYLQYSERVVKMRDEKGMESAQKLVNTGNGKTAMSYVDVHIAAMNELLAKKNAEQIALLKKENTTSLYLFIALTVFSVVLTLSFGIYLFLSIKRSTYSINRSILDIAQAGGDLTRRVKVRSKDEFSEIAESTNVLITSIANLVKRVSLLTENVSASGQELMASSDETAITIQSIADSTNEIAVGSEQTIRSMNIAIQKMNSLEEATRYLNNDAQAVKEATDQMRLAALKGGESVQHSSNVMMSIEETMANTSHTVEALGTKSYEITSIIKTITAIAEQTNLLALNAAIEAARAGEHGRGFAVVADEVRKLAEQSQNAAKEVTGIVTSIQMEVTSIVKQNHEGVENVIRGVEVANETNTSLEQIMKQTNETITIIDKMVKQIEETLGFSQEVAASFIEVNQIAENTATNTETSAAAAEEGSAAMEEINASSVELSHQADELRKVVNEFKL</sequence>
<reference evidence="10 11" key="1">
    <citation type="submission" date="2019-06" db="EMBL/GenBank/DDBJ databases">
        <title>Psychrobacillus vulpis sp. nov., a new species isolated from feces of a red fox that inhabits in The Tablas de Daimiel Natural Park, Albacete, Spain.</title>
        <authorList>
            <person name="Rodriguez M."/>
            <person name="Reina J.C."/>
            <person name="Bejar V."/>
            <person name="Llamas I."/>
        </authorList>
    </citation>
    <scope>NUCLEOTIDE SEQUENCE [LARGE SCALE GENOMIC DNA]</scope>
    <source>
        <strain evidence="10 11">Z8</strain>
    </source>
</reference>
<evidence type="ECO:0000256" key="5">
    <source>
        <dbReference type="ARBA" id="ARBA00029447"/>
    </source>
</evidence>
<keyword evidence="7" id="KW-1133">Transmembrane helix</keyword>
<dbReference type="InterPro" id="IPR007891">
    <property type="entry name" value="CHASE3"/>
</dbReference>
<dbReference type="GO" id="GO:0005886">
    <property type="term" value="C:plasma membrane"/>
    <property type="evidence" value="ECO:0007669"/>
    <property type="project" value="UniProtKB-SubCell"/>
</dbReference>
<dbReference type="InterPro" id="IPR003660">
    <property type="entry name" value="HAMP_dom"/>
</dbReference>
<dbReference type="CDD" id="cd11386">
    <property type="entry name" value="MCP_signal"/>
    <property type="match status" value="1"/>
</dbReference>
<evidence type="ECO:0000256" key="7">
    <source>
        <dbReference type="SAM" id="Phobius"/>
    </source>
</evidence>
<keyword evidence="3 7" id="KW-0472">Membrane</keyword>
<accession>A0A544TTG0</accession>
<protein>
    <submittedName>
        <fullName evidence="10">Methyl-accepting chemotaxis protein</fullName>
    </submittedName>
</protein>
<dbReference type="Pfam" id="PF00015">
    <property type="entry name" value="MCPsignal"/>
    <property type="match status" value="1"/>
</dbReference>
<dbReference type="SUPFAM" id="SSF58104">
    <property type="entry name" value="Methyl-accepting chemotaxis protein (MCP) signaling domain"/>
    <property type="match status" value="1"/>
</dbReference>
<evidence type="ECO:0000313" key="10">
    <source>
        <dbReference type="EMBL" id="TQR20762.1"/>
    </source>
</evidence>
<dbReference type="GO" id="GO:0007165">
    <property type="term" value="P:signal transduction"/>
    <property type="evidence" value="ECO:0007669"/>
    <property type="project" value="UniProtKB-KW"/>
</dbReference>
<evidence type="ECO:0000256" key="3">
    <source>
        <dbReference type="ARBA" id="ARBA00023136"/>
    </source>
</evidence>
<proteinExistence type="inferred from homology"/>
<dbReference type="EMBL" id="VDGI01000004">
    <property type="protein sequence ID" value="TQR20762.1"/>
    <property type="molecule type" value="Genomic_DNA"/>
</dbReference>
<feature type="transmembrane region" description="Helical" evidence="7">
    <location>
        <begin position="221"/>
        <end position="244"/>
    </location>
</feature>
<dbReference type="CDD" id="cd06225">
    <property type="entry name" value="HAMP"/>
    <property type="match status" value="1"/>
</dbReference>
<evidence type="ECO:0000256" key="2">
    <source>
        <dbReference type="ARBA" id="ARBA00022475"/>
    </source>
</evidence>
<dbReference type="AlphaFoldDB" id="A0A544TTG0"/>
<evidence type="ECO:0000259" key="8">
    <source>
        <dbReference type="PROSITE" id="PS50111"/>
    </source>
</evidence>
<dbReference type="OrthoDB" id="2443859at2"/>
<evidence type="ECO:0000256" key="1">
    <source>
        <dbReference type="ARBA" id="ARBA00004236"/>
    </source>
</evidence>
<keyword evidence="11" id="KW-1185">Reference proteome</keyword>
<dbReference type="Gene3D" id="6.10.340.10">
    <property type="match status" value="1"/>
</dbReference>
<comment type="caution">
    <text evidence="10">The sequence shown here is derived from an EMBL/GenBank/DDBJ whole genome shotgun (WGS) entry which is preliminary data.</text>
</comment>
<name>A0A544TTG0_9BACI</name>
<feature type="transmembrane region" description="Helical" evidence="7">
    <location>
        <begin position="46"/>
        <end position="63"/>
    </location>
</feature>
<dbReference type="Gene3D" id="1.10.287.950">
    <property type="entry name" value="Methyl-accepting chemotaxis protein"/>
    <property type="match status" value="1"/>
</dbReference>
<dbReference type="Proteomes" id="UP000316626">
    <property type="component" value="Unassembled WGS sequence"/>
</dbReference>
<evidence type="ECO:0000313" key="11">
    <source>
        <dbReference type="Proteomes" id="UP000316626"/>
    </source>
</evidence>
<dbReference type="PROSITE" id="PS50885">
    <property type="entry name" value="HAMP"/>
    <property type="match status" value="1"/>
</dbReference>
<dbReference type="Pfam" id="PF05227">
    <property type="entry name" value="CHASE3"/>
    <property type="match status" value="1"/>
</dbReference>
<evidence type="ECO:0000259" key="9">
    <source>
        <dbReference type="PROSITE" id="PS50885"/>
    </source>
</evidence>
<dbReference type="PANTHER" id="PTHR32089:SF112">
    <property type="entry name" value="LYSOZYME-LIKE PROTEIN-RELATED"/>
    <property type="match status" value="1"/>
</dbReference>
<evidence type="ECO:0000256" key="6">
    <source>
        <dbReference type="PROSITE-ProRule" id="PRU00284"/>
    </source>
</evidence>
<dbReference type="PANTHER" id="PTHR32089">
    <property type="entry name" value="METHYL-ACCEPTING CHEMOTAXIS PROTEIN MCPB"/>
    <property type="match status" value="1"/>
</dbReference>
<comment type="similarity">
    <text evidence="5">Belongs to the methyl-accepting chemotaxis (MCP) protein family.</text>
</comment>